<keyword evidence="1" id="KW-0812">Transmembrane</keyword>
<reference evidence="2 3" key="1">
    <citation type="submission" date="2018-10" db="EMBL/GenBank/DDBJ databases">
        <title>Sequencing the genomes of 1000 actinobacteria strains.</title>
        <authorList>
            <person name="Klenk H.-P."/>
        </authorList>
    </citation>
    <scope>NUCLEOTIDE SEQUENCE [LARGE SCALE GENOMIC DNA]</scope>
    <source>
        <strain evidence="2 3">DSM 43800</strain>
    </source>
</reference>
<organism evidence="2 3">
    <name type="scientific">Saccharothrix australiensis</name>
    <dbReference type="NCBI Taxonomy" id="2072"/>
    <lineage>
        <taxon>Bacteria</taxon>
        <taxon>Bacillati</taxon>
        <taxon>Actinomycetota</taxon>
        <taxon>Actinomycetes</taxon>
        <taxon>Pseudonocardiales</taxon>
        <taxon>Pseudonocardiaceae</taxon>
        <taxon>Saccharothrix</taxon>
    </lineage>
</organism>
<evidence type="ECO:0000313" key="3">
    <source>
        <dbReference type="Proteomes" id="UP000282084"/>
    </source>
</evidence>
<comment type="caution">
    <text evidence="2">The sequence shown here is derived from an EMBL/GenBank/DDBJ whole genome shotgun (WGS) entry which is preliminary data.</text>
</comment>
<sequence>MVGVLLLLEMAVVAQPAVRAGVGDLTPANRPIGPHQGMLLASCTILLVTAGAGLATMLVRPRSRTWVATFTAAHAAAAALGWAHGLPLLTLVSALAASAVPALVLLPEQPPQ</sequence>
<feature type="transmembrane region" description="Helical" evidence="1">
    <location>
        <begin position="88"/>
        <end position="106"/>
    </location>
</feature>
<name>A0A495W838_9PSEU</name>
<dbReference type="AlphaFoldDB" id="A0A495W838"/>
<protein>
    <submittedName>
        <fullName evidence="2">Uncharacterized protein</fullName>
    </submittedName>
</protein>
<accession>A0A495W838</accession>
<keyword evidence="1" id="KW-1133">Transmembrane helix</keyword>
<proteinExistence type="predicted"/>
<evidence type="ECO:0000313" key="2">
    <source>
        <dbReference type="EMBL" id="RKT57250.1"/>
    </source>
</evidence>
<dbReference type="EMBL" id="RBXO01000001">
    <property type="protein sequence ID" value="RKT57250.1"/>
    <property type="molecule type" value="Genomic_DNA"/>
</dbReference>
<evidence type="ECO:0000256" key="1">
    <source>
        <dbReference type="SAM" id="Phobius"/>
    </source>
</evidence>
<keyword evidence="3" id="KW-1185">Reference proteome</keyword>
<feature type="transmembrane region" description="Helical" evidence="1">
    <location>
        <begin position="36"/>
        <end position="59"/>
    </location>
</feature>
<gene>
    <name evidence="2" type="ORF">C8E97_5968</name>
</gene>
<dbReference type="Proteomes" id="UP000282084">
    <property type="component" value="Unassembled WGS sequence"/>
</dbReference>
<keyword evidence="1" id="KW-0472">Membrane</keyword>